<dbReference type="EMBL" id="KV453910">
    <property type="protein sequence ID" value="ODV80566.1"/>
    <property type="molecule type" value="Genomic_DNA"/>
</dbReference>
<dbReference type="Proteomes" id="UP000094285">
    <property type="component" value="Unassembled WGS sequence"/>
</dbReference>
<dbReference type="FunFam" id="1.10.490.10:FF:000003">
    <property type="entry name" value="Flavohemoprotein"/>
    <property type="match status" value="1"/>
</dbReference>
<keyword evidence="11" id="KW-0408">Iron</keyword>
<proteinExistence type="inferred from homology"/>
<dbReference type="InterPro" id="IPR000971">
    <property type="entry name" value="Globin"/>
</dbReference>
<dbReference type="PROSITE" id="PS51384">
    <property type="entry name" value="FAD_FR"/>
    <property type="match status" value="1"/>
</dbReference>
<comment type="catalytic activity">
    <reaction evidence="13">
        <text>2 nitric oxide + NADH + 2 O2 = 2 nitrate + NAD(+) + H(+)</text>
        <dbReference type="Rhea" id="RHEA:19469"/>
        <dbReference type="ChEBI" id="CHEBI:15378"/>
        <dbReference type="ChEBI" id="CHEBI:15379"/>
        <dbReference type="ChEBI" id="CHEBI:16480"/>
        <dbReference type="ChEBI" id="CHEBI:17632"/>
        <dbReference type="ChEBI" id="CHEBI:57540"/>
        <dbReference type="ChEBI" id="CHEBI:57945"/>
        <dbReference type="EC" id="1.14.12.17"/>
    </reaction>
</comment>
<evidence type="ECO:0000256" key="6">
    <source>
        <dbReference type="ARBA" id="ARBA00022617"/>
    </source>
</evidence>
<dbReference type="EC" id="1.14.12.17" evidence="4"/>
<reference evidence="18" key="1">
    <citation type="submission" date="2016-05" db="EMBL/GenBank/DDBJ databases">
        <title>Comparative genomics of biotechnologically important yeasts.</title>
        <authorList>
            <consortium name="DOE Joint Genome Institute"/>
            <person name="Riley R."/>
            <person name="Haridas S."/>
            <person name="Wolfe K.H."/>
            <person name="Lopes M.R."/>
            <person name="Hittinger C.T."/>
            <person name="Goker M."/>
            <person name="Salamov A."/>
            <person name="Wisecaver J."/>
            <person name="Long T.M."/>
            <person name="Aerts A.L."/>
            <person name="Barry K."/>
            <person name="Choi C."/>
            <person name="Clum A."/>
            <person name="Coughlan A.Y."/>
            <person name="Deshpande S."/>
            <person name="Douglass A.P."/>
            <person name="Hanson S.J."/>
            <person name="Klenk H.-P."/>
            <person name="Labutti K."/>
            <person name="Lapidus A."/>
            <person name="Lindquist E."/>
            <person name="Lipzen A."/>
            <person name="Meier-Kolthoff J.P."/>
            <person name="Ohm R.A."/>
            <person name="Otillar R.P."/>
            <person name="Pangilinan J."/>
            <person name="Peng Y."/>
            <person name="Rokas A."/>
            <person name="Rosa C.A."/>
            <person name="Scheuner C."/>
            <person name="Sibirny A.A."/>
            <person name="Slot J.C."/>
            <person name="Stielow J.B."/>
            <person name="Sun H."/>
            <person name="Kurtzman C.P."/>
            <person name="Blackwell M."/>
            <person name="Grigoriev I.V."/>
            <person name="Jeffries T.W."/>
        </authorList>
    </citation>
    <scope>NUCLEOTIDE SEQUENCE [LARGE SCALE GENOMIC DNA]</scope>
    <source>
        <strain evidence="18">NRRL Y-17324</strain>
    </source>
</reference>
<dbReference type="InterPro" id="IPR001433">
    <property type="entry name" value="OxRdtase_FAD/NAD-bd"/>
</dbReference>
<evidence type="ECO:0000256" key="3">
    <source>
        <dbReference type="ARBA" id="ARBA00006401"/>
    </source>
</evidence>
<dbReference type="GO" id="GO:0070458">
    <property type="term" value="P:cellular detoxification of nitrogen compound"/>
    <property type="evidence" value="ECO:0007669"/>
    <property type="project" value="EnsemblFungi"/>
</dbReference>
<dbReference type="Pfam" id="PF00970">
    <property type="entry name" value="FAD_binding_6"/>
    <property type="match status" value="1"/>
</dbReference>
<dbReference type="OrthoDB" id="436496at2759"/>
<dbReference type="GO" id="GO:0020037">
    <property type="term" value="F:heme binding"/>
    <property type="evidence" value="ECO:0007669"/>
    <property type="project" value="InterPro"/>
</dbReference>
<evidence type="ECO:0000256" key="10">
    <source>
        <dbReference type="ARBA" id="ARBA00022857"/>
    </source>
</evidence>
<comment type="catalytic activity">
    <reaction evidence="14">
        <text>2 nitric oxide + NADPH + 2 O2 = 2 nitrate + NADP(+) + H(+)</text>
        <dbReference type="Rhea" id="RHEA:19465"/>
        <dbReference type="ChEBI" id="CHEBI:15378"/>
        <dbReference type="ChEBI" id="CHEBI:15379"/>
        <dbReference type="ChEBI" id="CHEBI:16480"/>
        <dbReference type="ChEBI" id="CHEBI:17632"/>
        <dbReference type="ChEBI" id="CHEBI:57783"/>
        <dbReference type="ChEBI" id="CHEBI:58349"/>
        <dbReference type="EC" id="1.14.12.17"/>
    </reaction>
</comment>
<evidence type="ECO:0000259" key="16">
    <source>
        <dbReference type="PROSITE" id="PS51384"/>
    </source>
</evidence>
<comment type="similarity">
    <text evidence="3">In the C-terminal section; belongs to the flavoprotein pyridine nucleotide cytochrome reductase family.</text>
</comment>
<feature type="domain" description="Globin" evidence="15">
    <location>
        <begin position="9"/>
        <end position="147"/>
    </location>
</feature>
<keyword evidence="12" id="KW-0520">NAD</keyword>
<dbReference type="GeneID" id="30983480"/>
<dbReference type="SUPFAM" id="SSF52343">
    <property type="entry name" value="Ferredoxin reductase-like, C-terminal NADP-linked domain"/>
    <property type="match status" value="1"/>
</dbReference>
<evidence type="ECO:0000256" key="9">
    <source>
        <dbReference type="ARBA" id="ARBA00022827"/>
    </source>
</evidence>
<dbReference type="CDD" id="cd19754">
    <property type="entry name" value="FHb_fungal-globin"/>
    <property type="match status" value="1"/>
</dbReference>
<dbReference type="InterPro" id="IPR009050">
    <property type="entry name" value="Globin-like_sf"/>
</dbReference>
<dbReference type="Gene3D" id="2.40.30.10">
    <property type="entry name" value="Translation factors"/>
    <property type="match status" value="1"/>
</dbReference>
<feature type="domain" description="FAD-binding FR-type" evidence="16">
    <location>
        <begin position="156"/>
        <end position="262"/>
    </location>
</feature>
<evidence type="ECO:0000256" key="4">
    <source>
        <dbReference type="ARBA" id="ARBA00012229"/>
    </source>
</evidence>
<comment type="cofactor">
    <cofactor evidence="2">
        <name>FAD</name>
        <dbReference type="ChEBI" id="CHEBI:57692"/>
    </cofactor>
</comment>
<evidence type="ECO:0000256" key="8">
    <source>
        <dbReference type="ARBA" id="ARBA00022723"/>
    </source>
</evidence>
<evidence type="ECO:0000256" key="1">
    <source>
        <dbReference type="ARBA" id="ARBA00001970"/>
    </source>
</evidence>
<dbReference type="Pfam" id="PF00175">
    <property type="entry name" value="NAD_binding_1"/>
    <property type="match status" value="1"/>
</dbReference>
<organism evidence="17 18">
    <name type="scientific">Suhomyces tanzawaensis NRRL Y-17324</name>
    <dbReference type="NCBI Taxonomy" id="984487"/>
    <lineage>
        <taxon>Eukaryota</taxon>
        <taxon>Fungi</taxon>
        <taxon>Dikarya</taxon>
        <taxon>Ascomycota</taxon>
        <taxon>Saccharomycotina</taxon>
        <taxon>Pichiomycetes</taxon>
        <taxon>Debaryomycetaceae</taxon>
        <taxon>Suhomyces</taxon>
    </lineage>
</organism>
<dbReference type="InterPro" id="IPR017927">
    <property type="entry name" value="FAD-bd_FR_type"/>
</dbReference>
<keyword evidence="9" id="KW-0274">FAD</keyword>
<keyword evidence="6" id="KW-0349">Heme</keyword>
<dbReference type="GO" id="GO:0046872">
    <property type="term" value="F:metal ion binding"/>
    <property type="evidence" value="ECO:0007669"/>
    <property type="project" value="UniProtKB-KW"/>
</dbReference>
<evidence type="ECO:0000313" key="17">
    <source>
        <dbReference type="EMBL" id="ODV80566.1"/>
    </source>
</evidence>
<dbReference type="InterPro" id="IPR017938">
    <property type="entry name" value="Riboflavin_synthase-like_b-brl"/>
</dbReference>
<dbReference type="PANTHER" id="PTHR43396">
    <property type="entry name" value="FLAVOHEMOPROTEIN"/>
    <property type="match status" value="1"/>
</dbReference>
<dbReference type="Gene3D" id="3.40.50.80">
    <property type="entry name" value="Nucleotide-binding domain of ferredoxin-NADP reductase (FNR) module"/>
    <property type="match status" value="1"/>
</dbReference>
<comment type="cofactor">
    <cofactor evidence="1">
        <name>heme b</name>
        <dbReference type="ChEBI" id="CHEBI:60344"/>
    </cofactor>
</comment>
<keyword evidence="7" id="KW-0285">Flavoprotein</keyword>
<sequence length="381" mass="42871">MTNTYTVQELTPAQLQIIRDTIPILELSGEALTAKFYSNMLQNNPEVRPFFNPSDQTTHRQPKILAFALLQYAKHIEDLGVLQGFVSQIVSKHVGLQVKAEHYPIVGNNLIATMGELLGPEIATPEFVAAWATAYGNLAAILIGLEKEEYLHNPWDGFRDFIVTRIESECADVKSVYFKPKDPEHKISAPKRGQYVCIRWTVPGISHETSREYSLSEYPKDGHYRISVRLIPDGAVSGYVHHNLKVGDTLKVAPPCGNFVYEEGKKDVVLLVGGIGITPLISILEQALADGRKVKMLYSNRNEKSRAFGEYLESLKAQGLELVEFFSENGHKLQEQDLQFVTSEHDVYLLGPRPYMKFVKDALAKREINDVHLEFFGPVEV</sequence>
<keyword evidence="18" id="KW-1185">Reference proteome</keyword>
<evidence type="ECO:0000313" key="18">
    <source>
        <dbReference type="Proteomes" id="UP000094285"/>
    </source>
</evidence>
<dbReference type="RefSeq" id="XP_020065688.1">
    <property type="nucleotide sequence ID" value="XM_020209344.1"/>
</dbReference>
<dbReference type="GO" id="GO:0071949">
    <property type="term" value="F:FAD binding"/>
    <property type="evidence" value="ECO:0007669"/>
    <property type="project" value="TreeGrafter"/>
</dbReference>
<dbReference type="GO" id="GO:0071500">
    <property type="term" value="P:cellular response to nitrosative stress"/>
    <property type="evidence" value="ECO:0007669"/>
    <property type="project" value="EnsemblFungi"/>
</dbReference>
<dbReference type="InterPro" id="IPR039261">
    <property type="entry name" value="FNR_nucleotide-bd"/>
</dbReference>
<dbReference type="InterPro" id="IPR008333">
    <property type="entry name" value="Cbr1-like_FAD-bd_dom"/>
</dbReference>
<dbReference type="STRING" id="984487.A0A1E4SM13"/>
<evidence type="ECO:0000256" key="7">
    <source>
        <dbReference type="ARBA" id="ARBA00022630"/>
    </source>
</evidence>
<dbReference type="CDD" id="cd06184">
    <property type="entry name" value="flavohem_like_fad_nad_binding"/>
    <property type="match status" value="1"/>
</dbReference>
<dbReference type="Gene3D" id="1.10.490.10">
    <property type="entry name" value="Globins"/>
    <property type="match status" value="1"/>
</dbReference>
<evidence type="ECO:0000256" key="13">
    <source>
        <dbReference type="ARBA" id="ARBA00048649"/>
    </source>
</evidence>
<keyword evidence="5" id="KW-0216">Detoxification</keyword>
<dbReference type="PRINTS" id="PR00409">
    <property type="entry name" value="PHDIOXRDTASE"/>
</dbReference>
<evidence type="ECO:0000256" key="11">
    <source>
        <dbReference type="ARBA" id="ARBA00023004"/>
    </source>
</evidence>
<dbReference type="PROSITE" id="PS01033">
    <property type="entry name" value="GLOBIN"/>
    <property type="match status" value="1"/>
</dbReference>
<evidence type="ECO:0000256" key="5">
    <source>
        <dbReference type="ARBA" id="ARBA00022575"/>
    </source>
</evidence>
<dbReference type="InterPro" id="IPR012292">
    <property type="entry name" value="Globin/Proto"/>
</dbReference>
<evidence type="ECO:0000256" key="12">
    <source>
        <dbReference type="ARBA" id="ARBA00023027"/>
    </source>
</evidence>
<evidence type="ECO:0000256" key="2">
    <source>
        <dbReference type="ARBA" id="ARBA00001974"/>
    </source>
</evidence>
<dbReference type="GO" id="GO:0008941">
    <property type="term" value="F:nitric oxide dioxygenase NAD(P)H activity"/>
    <property type="evidence" value="ECO:0007669"/>
    <property type="project" value="UniProtKB-EC"/>
</dbReference>
<protein>
    <recommendedName>
        <fullName evidence="4">nitric oxide dioxygenase</fullName>
        <ecNumber evidence="4">1.14.12.17</ecNumber>
    </recommendedName>
</protein>
<dbReference type="SUPFAM" id="SSF63380">
    <property type="entry name" value="Riboflavin synthase domain-like"/>
    <property type="match status" value="1"/>
</dbReference>
<evidence type="ECO:0000256" key="14">
    <source>
        <dbReference type="ARBA" id="ARBA00049433"/>
    </source>
</evidence>
<keyword evidence="8" id="KW-0479">Metal-binding</keyword>
<evidence type="ECO:0000259" key="15">
    <source>
        <dbReference type="PROSITE" id="PS01033"/>
    </source>
</evidence>
<accession>A0A1E4SM13</accession>
<dbReference type="GO" id="GO:0019825">
    <property type="term" value="F:oxygen binding"/>
    <property type="evidence" value="ECO:0007669"/>
    <property type="project" value="InterPro"/>
</dbReference>
<gene>
    <name evidence="17" type="ORF">CANTADRAFT_46505</name>
</gene>
<keyword evidence="10" id="KW-0521">NADP</keyword>
<dbReference type="AlphaFoldDB" id="A0A1E4SM13"/>
<dbReference type="Pfam" id="PF00042">
    <property type="entry name" value="Globin"/>
    <property type="match status" value="1"/>
</dbReference>
<dbReference type="GO" id="GO:0046210">
    <property type="term" value="P:nitric oxide catabolic process"/>
    <property type="evidence" value="ECO:0007669"/>
    <property type="project" value="TreeGrafter"/>
</dbReference>
<dbReference type="SUPFAM" id="SSF46458">
    <property type="entry name" value="Globin-like"/>
    <property type="match status" value="1"/>
</dbReference>
<dbReference type="PANTHER" id="PTHR43396:SF3">
    <property type="entry name" value="FLAVOHEMOPROTEIN"/>
    <property type="match status" value="1"/>
</dbReference>
<name>A0A1E4SM13_9ASCO</name>